<evidence type="ECO:0000256" key="1">
    <source>
        <dbReference type="ARBA" id="ARBA00003143"/>
    </source>
</evidence>
<comment type="similarity">
    <text evidence="2">Belongs to the CRISP family.</text>
</comment>
<dbReference type="FunFam" id="3.40.33.10:FF:000006">
    <property type="entry name" value="Putative pathogenesis-related protein 1"/>
    <property type="match status" value="1"/>
</dbReference>
<comment type="caution">
    <text evidence="10">The sequence shown here is derived from an EMBL/GenBank/DDBJ whole genome shotgun (WGS) entry which is preliminary data.</text>
</comment>
<dbReference type="AlphaFoldDB" id="A0ABD0ZD43"/>
<dbReference type="EMBL" id="JBANAX010000816">
    <property type="protein sequence ID" value="KAL1192596.1"/>
    <property type="molecule type" value="Genomic_DNA"/>
</dbReference>
<dbReference type="PANTHER" id="PTHR10334">
    <property type="entry name" value="CYSTEINE-RICH SECRETORY PROTEIN-RELATED"/>
    <property type="match status" value="1"/>
</dbReference>
<dbReference type="PRINTS" id="PR00838">
    <property type="entry name" value="V5ALLERGEN"/>
</dbReference>
<dbReference type="InterPro" id="IPR014044">
    <property type="entry name" value="CAP_dom"/>
</dbReference>
<dbReference type="InterPro" id="IPR001283">
    <property type="entry name" value="CRISP-related"/>
</dbReference>
<protein>
    <recommendedName>
        <fullName evidence="7">Pathogenesis-related protein 1</fullName>
    </recommendedName>
</protein>
<sequence length="162" mass="18015">MNSFKTRTLLIVSISFLVIAVTNAQNTPQDYLNTHNTARAQVGVANLVWDTTVANYALTYANSRKADCSLTHSNGPYGENLAKGSSSSFSAISAVNLWVNEKPYYNYTTNKCTGGQQCLHYTQVVWRDSTKLGCARVQCNNGWWFVSCNYNAPGNWVGEYPY</sequence>
<keyword evidence="6" id="KW-0568">Pathogenesis-related protein</keyword>
<reference evidence="10 11" key="1">
    <citation type="submission" date="2024-04" db="EMBL/GenBank/DDBJ databases">
        <title>Genome assembly C_amara_ONT_v2.</title>
        <authorList>
            <person name="Yant L."/>
            <person name="Moore C."/>
            <person name="Slenker M."/>
        </authorList>
    </citation>
    <scope>NUCLEOTIDE SEQUENCE [LARGE SCALE GENOMIC DNA]</scope>
    <source>
        <tissue evidence="10">Leaf</tissue>
    </source>
</reference>
<evidence type="ECO:0000313" key="11">
    <source>
        <dbReference type="Proteomes" id="UP001558713"/>
    </source>
</evidence>
<gene>
    <name evidence="10" type="ORF">V5N11_008666</name>
</gene>
<dbReference type="Proteomes" id="UP001558713">
    <property type="component" value="Unassembled WGS sequence"/>
</dbReference>
<evidence type="ECO:0000256" key="8">
    <source>
        <dbReference type="SAM" id="SignalP"/>
    </source>
</evidence>
<dbReference type="InterPro" id="IPR018244">
    <property type="entry name" value="Allrgn_V5/Tpx1_CS"/>
</dbReference>
<proteinExistence type="inferred from homology"/>
<feature type="chain" id="PRO_5044751233" description="Pathogenesis-related protein 1" evidence="8">
    <location>
        <begin position="25"/>
        <end position="162"/>
    </location>
</feature>
<keyword evidence="3 8" id="KW-0732">Signal</keyword>
<dbReference type="PROSITE" id="PS01010">
    <property type="entry name" value="CRISP_2"/>
    <property type="match status" value="1"/>
</dbReference>
<dbReference type="Gene3D" id="3.40.33.10">
    <property type="entry name" value="CAP"/>
    <property type="match status" value="1"/>
</dbReference>
<evidence type="ECO:0000259" key="9">
    <source>
        <dbReference type="SMART" id="SM00198"/>
    </source>
</evidence>
<feature type="signal peptide" evidence="8">
    <location>
        <begin position="1"/>
        <end position="24"/>
    </location>
</feature>
<evidence type="ECO:0000256" key="2">
    <source>
        <dbReference type="ARBA" id="ARBA00009923"/>
    </source>
</evidence>
<evidence type="ECO:0000256" key="6">
    <source>
        <dbReference type="ARBA" id="ARBA00023265"/>
    </source>
</evidence>
<dbReference type="CDD" id="cd05381">
    <property type="entry name" value="CAP_PR-1"/>
    <property type="match status" value="1"/>
</dbReference>
<keyword evidence="11" id="KW-1185">Reference proteome</keyword>
<keyword evidence="4" id="KW-0611">Plant defense</keyword>
<feature type="domain" description="SCP" evidence="9">
    <location>
        <begin position="26"/>
        <end position="158"/>
    </location>
</feature>
<dbReference type="SMART" id="SM00198">
    <property type="entry name" value="SCP"/>
    <property type="match status" value="1"/>
</dbReference>
<dbReference type="PRINTS" id="PR00837">
    <property type="entry name" value="V5TPXLIKE"/>
</dbReference>
<evidence type="ECO:0000256" key="5">
    <source>
        <dbReference type="ARBA" id="ARBA00023157"/>
    </source>
</evidence>
<keyword evidence="5" id="KW-1015">Disulfide bond</keyword>
<comment type="function">
    <text evidence="1">Probably involved in the defense reaction of plants against pathogens.</text>
</comment>
<dbReference type="InterPro" id="IPR035940">
    <property type="entry name" value="CAP_sf"/>
</dbReference>
<evidence type="ECO:0000256" key="4">
    <source>
        <dbReference type="ARBA" id="ARBA00022821"/>
    </source>
</evidence>
<dbReference type="SUPFAM" id="SSF55797">
    <property type="entry name" value="PR-1-like"/>
    <property type="match status" value="1"/>
</dbReference>
<evidence type="ECO:0000256" key="3">
    <source>
        <dbReference type="ARBA" id="ARBA00022729"/>
    </source>
</evidence>
<dbReference type="Pfam" id="PF00188">
    <property type="entry name" value="CAP"/>
    <property type="match status" value="1"/>
</dbReference>
<evidence type="ECO:0000313" key="10">
    <source>
        <dbReference type="EMBL" id="KAL1192596.1"/>
    </source>
</evidence>
<organism evidence="10 11">
    <name type="scientific">Cardamine amara subsp. amara</name>
    <dbReference type="NCBI Taxonomy" id="228776"/>
    <lineage>
        <taxon>Eukaryota</taxon>
        <taxon>Viridiplantae</taxon>
        <taxon>Streptophyta</taxon>
        <taxon>Embryophyta</taxon>
        <taxon>Tracheophyta</taxon>
        <taxon>Spermatophyta</taxon>
        <taxon>Magnoliopsida</taxon>
        <taxon>eudicotyledons</taxon>
        <taxon>Gunneridae</taxon>
        <taxon>Pentapetalae</taxon>
        <taxon>rosids</taxon>
        <taxon>malvids</taxon>
        <taxon>Brassicales</taxon>
        <taxon>Brassicaceae</taxon>
        <taxon>Cardamineae</taxon>
        <taxon>Cardamine</taxon>
    </lineage>
</organism>
<dbReference type="InterPro" id="IPR002413">
    <property type="entry name" value="V5_allergen-like"/>
</dbReference>
<evidence type="ECO:0000256" key="7">
    <source>
        <dbReference type="ARBA" id="ARBA00073092"/>
    </source>
</evidence>
<name>A0ABD0ZD43_CARAN</name>
<dbReference type="GO" id="GO:0098542">
    <property type="term" value="P:defense response to other organism"/>
    <property type="evidence" value="ECO:0007669"/>
    <property type="project" value="UniProtKB-ARBA"/>
</dbReference>
<accession>A0ABD0ZD43</accession>